<dbReference type="Gene3D" id="3.30.559.10">
    <property type="entry name" value="Chloramphenicol acetyltransferase-like domain"/>
    <property type="match status" value="3"/>
</dbReference>
<dbReference type="InterPro" id="IPR000873">
    <property type="entry name" value="AMP-dep_synth/lig_dom"/>
</dbReference>
<dbReference type="PROSITE" id="PS50075">
    <property type="entry name" value="CARRIER"/>
    <property type="match status" value="2"/>
</dbReference>
<evidence type="ECO:0000313" key="9">
    <source>
        <dbReference type="Proteomes" id="UP001596139"/>
    </source>
</evidence>
<evidence type="ECO:0000256" key="6">
    <source>
        <dbReference type="SAM" id="MobiDB-lite"/>
    </source>
</evidence>
<dbReference type="InterPro" id="IPR006162">
    <property type="entry name" value="Ppantetheine_attach_site"/>
</dbReference>
<evidence type="ECO:0000256" key="2">
    <source>
        <dbReference type="ARBA" id="ARBA00022450"/>
    </source>
</evidence>
<dbReference type="CDD" id="cd19534">
    <property type="entry name" value="E_NRPS"/>
    <property type="match status" value="1"/>
</dbReference>
<feature type="compositionally biased region" description="Low complexity" evidence="6">
    <location>
        <begin position="2003"/>
        <end position="2020"/>
    </location>
</feature>
<dbReference type="InterPro" id="IPR001242">
    <property type="entry name" value="Condensation_dom"/>
</dbReference>
<dbReference type="EMBL" id="JBHSPX010000007">
    <property type="protein sequence ID" value="MFC6065411.1"/>
    <property type="molecule type" value="Genomic_DNA"/>
</dbReference>
<evidence type="ECO:0000313" key="8">
    <source>
        <dbReference type="EMBL" id="MFC6065411.1"/>
    </source>
</evidence>
<evidence type="ECO:0000259" key="7">
    <source>
        <dbReference type="PROSITE" id="PS50075"/>
    </source>
</evidence>
<keyword evidence="3" id="KW-0597">Phosphoprotein</keyword>
<proteinExistence type="predicted"/>
<comment type="caution">
    <text evidence="8">The sequence shown here is derived from an EMBL/GenBank/DDBJ whole genome shotgun (WGS) entry which is preliminary data.</text>
</comment>
<feature type="region of interest" description="Disordered" evidence="6">
    <location>
        <begin position="2000"/>
        <end position="2020"/>
    </location>
</feature>
<dbReference type="SMART" id="SM00823">
    <property type="entry name" value="PKS_PP"/>
    <property type="match status" value="2"/>
</dbReference>
<dbReference type="InterPro" id="IPR023213">
    <property type="entry name" value="CAT-like_dom_sf"/>
</dbReference>
<dbReference type="RefSeq" id="WP_031061687.1">
    <property type="nucleotide sequence ID" value="NZ_JBHSPX010000007.1"/>
</dbReference>
<dbReference type="Pfam" id="PF00550">
    <property type="entry name" value="PP-binding"/>
    <property type="match status" value="2"/>
</dbReference>
<dbReference type="Gene3D" id="1.10.1200.10">
    <property type="entry name" value="ACP-like"/>
    <property type="match status" value="2"/>
</dbReference>
<keyword evidence="2" id="KW-0596">Phosphopantetheine</keyword>
<feature type="compositionally biased region" description="Low complexity" evidence="6">
    <location>
        <begin position="953"/>
        <end position="967"/>
    </location>
</feature>
<accession>A0ABW1MPT6</accession>
<dbReference type="Gene3D" id="3.40.50.980">
    <property type="match status" value="4"/>
</dbReference>
<dbReference type="InterPro" id="IPR020806">
    <property type="entry name" value="PKS_PP-bd"/>
</dbReference>
<dbReference type="CDD" id="cd19540">
    <property type="entry name" value="LCL_NRPS-like"/>
    <property type="match status" value="2"/>
</dbReference>
<dbReference type="NCBIfam" id="TIGR01720">
    <property type="entry name" value="NRPS-para261"/>
    <property type="match status" value="1"/>
</dbReference>
<dbReference type="Gene3D" id="3.30.559.30">
    <property type="entry name" value="Nonribosomal peptide synthetase, condensation domain"/>
    <property type="match status" value="3"/>
</dbReference>
<dbReference type="Pfam" id="PF00501">
    <property type="entry name" value="AMP-binding"/>
    <property type="match status" value="2"/>
</dbReference>
<evidence type="ECO:0000256" key="5">
    <source>
        <dbReference type="ARBA" id="ARBA00023194"/>
    </source>
</evidence>
<dbReference type="SUPFAM" id="SSF52777">
    <property type="entry name" value="CoA-dependent acyltransferases"/>
    <property type="match status" value="6"/>
</dbReference>
<gene>
    <name evidence="8" type="ORF">ACFP4F_23105</name>
</gene>
<feature type="region of interest" description="Disordered" evidence="6">
    <location>
        <begin position="946"/>
        <end position="967"/>
    </location>
</feature>
<dbReference type="PROSITE" id="PS00455">
    <property type="entry name" value="AMP_BINDING"/>
    <property type="match status" value="2"/>
</dbReference>
<dbReference type="PANTHER" id="PTHR45527:SF1">
    <property type="entry name" value="FATTY ACID SYNTHASE"/>
    <property type="match status" value="1"/>
</dbReference>
<dbReference type="SUPFAM" id="SSF56801">
    <property type="entry name" value="Acetyl-CoA synthetase-like"/>
    <property type="match status" value="2"/>
</dbReference>
<dbReference type="InterPro" id="IPR009081">
    <property type="entry name" value="PP-bd_ACP"/>
</dbReference>
<keyword evidence="5" id="KW-0045">Antibiotic biosynthesis</keyword>
<dbReference type="InterPro" id="IPR036736">
    <property type="entry name" value="ACP-like_sf"/>
</dbReference>
<dbReference type="Proteomes" id="UP001596139">
    <property type="component" value="Unassembled WGS sequence"/>
</dbReference>
<feature type="domain" description="Carrier" evidence="7">
    <location>
        <begin position="2018"/>
        <end position="2092"/>
    </location>
</feature>
<dbReference type="PANTHER" id="PTHR45527">
    <property type="entry name" value="NONRIBOSOMAL PEPTIDE SYNTHETASE"/>
    <property type="match status" value="1"/>
</dbReference>
<dbReference type="PROSITE" id="PS00012">
    <property type="entry name" value="PHOSPHOPANTETHEINE"/>
    <property type="match status" value="2"/>
</dbReference>
<feature type="domain" description="Carrier" evidence="7">
    <location>
        <begin position="965"/>
        <end position="1040"/>
    </location>
</feature>
<dbReference type="InterPro" id="IPR045851">
    <property type="entry name" value="AMP-bd_C_sf"/>
</dbReference>
<dbReference type="InterPro" id="IPR010071">
    <property type="entry name" value="AA_adenyl_dom"/>
</dbReference>
<dbReference type="InterPro" id="IPR010060">
    <property type="entry name" value="NRPS_synth"/>
</dbReference>
<dbReference type="NCBIfam" id="TIGR01733">
    <property type="entry name" value="AA-adenyl-dom"/>
    <property type="match status" value="2"/>
</dbReference>
<name>A0ABW1MPT6_9ACTN</name>
<dbReference type="InterPro" id="IPR020845">
    <property type="entry name" value="AMP-binding_CS"/>
</dbReference>
<reference evidence="9" key="1">
    <citation type="journal article" date="2019" name="Int. J. Syst. Evol. Microbiol.">
        <title>The Global Catalogue of Microorganisms (GCM) 10K type strain sequencing project: providing services to taxonomists for standard genome sequencing and annotation.</title>
        <authorList>
            <consortium name="The Broad Institute Genomics Platform"/>
            <consortium name="The Broad Institute Genome Sequencing Center for Infectious Disease"/>
            <person name="Wu L."/>
            <person name="Ma J."/>
        </authorList>
    </citation>
    <scope>NUCLEOTIDE SEQUENCE [LARGE SCALE GENOMIC DNA]</scope>
    <source>
        <strain evidence="9">CGMCC 1.15180</strain>
    </source>
</reference>
<sequence length="2605" mass="277899">MIPLSYTQQRLWFLYRLNGPGATYNVPLALRLSGALDVAALEAALGDVVGRHESLRTVFPEVEGVPRQRILPVAEAAVRPVVVEVPEGELESSLAEAAQHGFALDTEVPVRVTLFRAGPEQHVLLVLMHHVVADGWSIGPLLRDLSRAYAARIKGEAPEWEPLPVQYADFALWQQEVLGSEDDPESLLSRQSRYWREQLAGLPELTELPLDRPRPAVATHRGRSVDVRLGAGTHRALAELARSANATMYMVLQAGLAALLSRMGAGTDIPIGTAVAGRQDEDLEDLVGFFVNTLVLRTDTSGDPSFRELLERVRETDLAAFAHQDVPFERLVEVVNPSRSLAYSPLFQVMLVLQNNAGAAPALPGLTTEVEDLSAGTAKFDLTFSLHEHHAADGTPDGITGGLVYATDLFEEATAKDLAARLVRLLERAAADSGCVTGDLNVLDPVERTRLLDQWNDTARPVTDATLSRLFEEQVRRTPDAVAVEHGETALTYRELNQRANRLARRLVERGVGPERYAAVALPRSVDLVAALLAVVKAGGAYLPVDPEYPAERIAYMLEDARPVCVLTDAATAGALPATAELFLLDDPDTAARVDAADAHDLTDAERGEPLRPGSPAYVIYTSGSTGRPKGVVVTHAGIASLSLTQIESFDITSDSRVLQFASPSFDAASWELCMALLSGARLVLASSEELLPGEGLVGVLARHGVTHVTLPPAALGVLPDGALPDGLTLVVAGEACPPGQVGRWSAGRRMVNAYGPTETTVCATMSEPLAGEMVPPIGRPIVNARVYVLDERLSPVPVGVAGELYVAGAGLARGYLRRPGLTAGRFVADPFGPAGTRMYRTGDVVRWNRSGELEFVGRADHQVKVRGFRIELGEIEAVLGAHPGIQQAAVVMREDHPGDRRIVAYVVGDADTAALRARAAERLPEYMVPSAFVVLEELPLTPNGKLDQRALPAPDTAARPAGRAPRTPQEEILCGLFAEVLGLEGVGAEQSFFELGGHSLLATRLISRIRSAFGVELPLRALFEAPSAAALAGRVEGADRARTALTPRERPDVVPLSFTQRPLWVLDQVEGPGATYNVPLALRLSGALDVAALEAALGDVVERHESLRTVFPEVGGVPRQRILPVEKAAPRPVVVEVSKGELEASLAEASQYGFALDTEMPVRVTLFRIGSEQHVLLVLMHHIVADGGSTGPLLRELSRAYAARIKGAAPIWEPLPVQYADFALWQQEVLGCEENPESLLSRQSRYWREQLAGLPELTELPLDRPRPAVATHRGDDVDVRISADLHRRLTALARQTGTTAFMVLQAGLAALLSRMGAGTDIPIGTAVAGRADEALDDLVGYFVNTLVLRTDTSGNPGFRELLERVRETDLGAFGHQDVPFERLVEIVRPVRSLGHHPLFQVMLTVQSHEAGTVDLPGLRAEQVVPDTTAAKFDLAFSLREHHDETGAPDGIAGGVVYATDLFDRDTVEALVTRLVRLLESAAADPDCPVGRLEVLSEGERSRLLYEWNDTGRAVTAGTLPELFEAQVSRTPDAVAVECGASVLSYAEVNARANRLARHLVAAGVGPERLVAVALPRSVEWLVTLLAVVKAGGAYLPVDPEYPAERIAYMLEDARPVCVLTDTATAGALPATAEVLLLDDPGTAARIGSADAHDLTDAERSEPLRPGSPAYVIYTSGSTGRPKGVVVTHAGIASLAAGQIERFDVRPDSRVLQFVSLSFDAVISELCMALLSGARLVLASSEELLPGEGLVGVLARHGVTHVTLPPAALGVLPDGALPDGMTLVVAGEACPPGQVGRWSAGRRMVNAYGPTETTVCATMSEPLAGEMVPPIGRPIVNARVYVLDERLSPVPVGVAGELYVAGAGLARGYLRRPGLTAGRFVADPFGPAGARMYRTGDLARWTRHGELEFVGRADHQVKVRGFRIELGEIEAVLASGPGVRQVAVVVREDRPGDRRVVAYVVGDADTAALRAHAAERLPAYMVPSAVVPLAALPVTPNGKLDQRALPAPDAAARPAGRTPRTSQEEMLCGLFAEVLGLEQVGVDEPFFELGGDSILAIQLVSRARSAGLLLTARDVFTHQSVAALATVAASVAPTTGTERQDGTGSLPATPIMHWLRELDGPWEGFNQSMVVQVPRGADPARLAAAVQAVLDHHDVLRMRAVPAADGWELTVPPRGAVSAGAVLHRVDAAGLDASAWDALVEREGEAARGRLAPAEGVMVQCVWFDRGPELPGRLLIVAHHLVVDGVSWRILLPDLAAAWHGTAAGGRAEPAPVPTSFRRWSRLLAEHAAGPDRTAELPLWEGMTGTADPLPARATWDRARDAAGTCRSLTRRLPTEVTHALLTIAPAAFHAGVNDVLLTGLALAVLERRRAVSRERGGAGLGDGDTALLVDLEGHGREEIVPGADLSRTVGWFTTLYPVSIDPGPLADDELRTPGPALGRALKRIKEQLRALPDNGIGYGMLRHLRPDGESALTARPTPQIGFNYLGRFLAAGAEDVADWAVVPGVRGPLPRDPGMPVGHPLEINAMTQDRPDGPELTVTWTWPAALFDEDEIAALAAAWFRMLGALAEHAAAPDAGGHTPSDLTLAALSQDEIDDLEAELRDIV</sequence>
<keyword evidence="9" id="KW-1185">Reference proteome</keyword>
<dbReference type="Gene3D" id="3.30.300.30">
    <property type="match status" value="2"/>
</dbReference>
<dbReference type="Gene3D" id="2.30.38.10">
    <property type="entry name" value="Luciferase, Domain 3"/>
    <property type="match status" value="2"/>
</dbReference>
<keyword evidence="4" id="KW-0677">Repeat</keyword>
<evidence type="ECO:0000256" key="1">
    <source>
        <dbReference type="ARBA" id="ARBA00001957"/>
    </source>
</evidence>
<organism evidence="8 9">
    <name type="scientific">Streptomyces ochraceiscleroticus</name>
    <dbReference type="NCBI Taxonomy" id="47761"/>
    <lineage>
        <taxon>Bacteria</taxon>
        <taxon>Bacillati</taxon>
        <taxon>Actinomycetota</taxon>
        <taxon>Actinomycetes</taxon>
        <taxon>Kitasatosporales</taxon>
        <taxon>Streptomycetaceae</taxon>
        <taxon>Streptomyces</taxon>
    </lineage>
</organism>
<dbReference type="InterPro" id="IPR025110">
    <property type="entry name" value="AMP-bd_C"/>
</dbReference>
<dbReference type="Pfam" id="PF13193">
    <property type="entry name" value="AMP-binding_C"/>
    <property type="match status" value="2"/>
</dbReference>
<dbReference type="SUPFAM" id="SSF47336">
    <property type="entry name" value="ACP-like"/>
    <property type="match status" value="2"/>
</dbReference>
<evidence type="ECO:0000256" key="4">
    <source>
        <dbReference type="ARBA" id="ARBA00022737"/>
    </source>
</evidence>
<dbReference type="Pfam" id="PF00668">
    <property type="entry name" value="Condensation"/>
    <property type="match status" value="3"/>
</dbReference>
<protein>
    <submittedName>
        <fullName evidence="8">Non-ribosomal peptide synthetase</fullName>
    </submittedName>
</protein>
<evidence type="ECO:0000256" key="3">
    <source>
        <dbReference type="ARBA" id="ARBA00022553"/>
    </source>
</evidence>
<dbReference type="CDD" id="cd17652">
    <property type="entry name" value="A_NRPS_CmdD_like"/>
    <property type="match status" value="2"/>
</dbReference>
<comment type="cofactor">
    <cofactor evidence="1">
        <name>pantetheine 4'-phosphate</name>
        <dbReference type="ChEBI" id="CHEBI:47942"/>
    </cofactor>
</comment>